<proteinExistence type="predicted"/>
<protein>
    <submittedName>
        <fullName evidence="3">Uncharacterized protein</fullName>
    </submittedName>
</protein>
<name>A0A1H6KLV9_RUMFL</name>
<dbReference type="RefSeq" id="WP_139283422.1">
    <property type="nucleotide sequence ID" value="NZ_FNWV01000010.1"/>
</dbReference>
<evidence type="ECO:0000256" key="2">
    <source>
        <dbReference type="SAM" id="SignalP"/>
    </source>
</evidence>
<feature type="chain" id="PRO_5010292857" evidence="2">
    <location>
        <begin position="25"/>
        <end position="279"/>
    </location>
</feature>
<accession>A0A1H6KLV9</accession>
<reference evidence="3 4" key="1">
    <citation type="submission" date="2016-10" db="EMBL/GenBank/DDBJ databases">
        <authorList>
            <person name="de Groot N.N."/>
        </authorList>
    </citation>
    <scope>NUCLEOTIDE SEQUENCE [LARGE SCALE GENOMIC DNA]</scope>
    <source>
        <strain evidence="3 4">YAD2003</strain>
    </source>
</reference>
<feature type="region of interest" description="Disordered" evidence="1">
    <location>
        <begin position="230"/>
        <end position="254"/>
    </location>
</feature>
<dbReference type="AlphaFoldDB" id="A0A1H6KLV9"/>
<feature type="compositionally biased region" description="Low complexity" evidence="1">
    <location>
        <begin position="230"/>
        <end position="244"/>
    </location>
</feature>
<keyword evidence="2" id="KW-0732">Signal</keyword>
<dbReference type="Proteomes" id="UP000183190">
    <property type="component" value="Unassembled WGS sequence"/>
</dbReference>
<dbReference type="EMBL" id="FNWV01000010">
    <property type="protein sequence ID" value="SEH76680.1"/>
    <property type="molecule type" value="Genomic_DNA"/>
</dbReference>
<evidence type="ECO:0000256" key="1">
    <source>
        <dbReference type="SAM" id="MobiDB-lite"/>
    </source>
</evidence>
<feature type="region of interest" description="Disordered" evidence="1">
    <location>
        <begin position="167"/>
        <end position="190"/>
    </location>
</feature>
<evidence type="ECO:0000313" key="4">
    <source>
        <dbReference type="Proteomes" id="UP000183190"/>
    </source>
</evidence>
<feature type="signal peptide" evidence="2">
    <location>
        <begin position="1"/>
        <end position="24"/>
    </location>
</feature>
<gene>
    <name evidence="3" type="ORF">SAMN02910265_02587</name>
</gene>
<dbReference type="OrthoDB" id="1957622at2"/>
<organism evidence="3 4">
    <name type="scientific">Ruminococcus flavefaciens</name>
    <dbReference type="NCBI Taxonomy" id="1265"/>
    <lineage>
        <taxon>Bacteria</taxon>
        <taxon>Bacillati</taxon>
        <taxon>Bacillota</taxon>
        <taxon>Clostridia</taxon>
        <taxon>Eubacteriales</taxon>
        <taxon>Oscillospiraceae</taxon>
        <taxon>Ruminococcus</taxon>
    </lineage>
</organism>
<sequence>MKLKYITAACLGVMLMYAPVQMKAASVDNSVYEQYENAIGLIEKCSLKCSSYEEGYLDVTAKTQVSGKMKEVGFKNIVVQFSSDGENWYDEYTYGDHTGTDTKYHNLNGLRLKVRGGYYYRISCVHYANGRTYGDDSVRTQTAVNVSSAVWVEAEPVITTTTARPVTTTTTTRKVTTTSTSKATSKTTSKLTTKTTGVPASTASAMNGIYAAGASTSTAARTTDAAKKAVTTAKTKDAATTTAANSPKTGDRPPVLEFTALCSAGAAALFLYSKKAKNS</sequence>
<evidence type="ECO:0000313" key="3">
    <source>
        <dbReference type="EMBL" id="SEH76680.1"/>
    </source>
</evidence>